<dbReference type="InterPro" id="IPR010071">
    <property type="entry name" value="AA_adenyl_dom"/>
</dbReference>
<evidence type="ECO:0000313" key="7">
    <source>
        <dbReference type="EMBL" id="KAE8160433.1"/>
    </source>
</evidence>
<dbReference type="InterPro" id="IPR006162">
    <property type="entry name" value="Ppantetheine_attach_site"/>
</dbReference>
<dbReference type="Gene3D" id="3.30.559.10">
    <property type="entry name" value="Chloramphenicol acetyltransferase-like domain"/>
    <property type="match status" value="7"/>
</dbReference>
<dbReference type="GO" id="GO:0005737">
    <property type="term" value="C:cytoplasm"/>
    <property type="evidence" value="ECO:0007669"/>
    <property type="project" value="TreeGrafter"/>
</dbReference>
<dbReference type="Pfam" id="PF00501">
    <property type="entry name" value="AMP-binding"/>
    <property type="match status" value="6"/>
</dbReference>
<feature type="domain" description="Carrier" evidence="6">
    <location>
        <begin position="3670"/>
        <end position="3743"/>
    </location>
</feature>
<evidence type="ECO:0000313" key="8">
    <source>
        <dbReference type="Proteomes" id="UP000326950"/>
    </source>
</evidence>
<dbReference type="PROSITE" id="PS00012">
    <property type="entry name" value="PHOSPHOPANTETHEINE"/>
    <property type="match status" value="2"/>
</dbReference>
<evidence type="ECO:0000256" key="3">
    <source>
        <dbReference type="ARBA" id="ARBA00022598"/>
    </source>
</evidence>
<keyword evidence="4" id="KW-0677">Repeat</keyword>
<dbReference type="SMART" id="SM00823">
    <property type="entry name" value="PKS_PP"/>
    <property type="match status" value="5"/>
</dbReference>
<dbReference type="SUPFAM" id="SSF53474">
    <property type="entry name" value="alpha/beta-Hydrolases"/>
    <property type="match status" value="1"/>
</dbReference>
<dbReference type="InterPro" id="IPR042099">
    <property type="entry name" value="ANL_N_sf"/>
</dbReference>
<evidence type="ECO:0000256" key="4">
    <source>
        <dbReference type="ARBA" id="ARBA00022737"/>
    </source>
</evidence>
<dbReference type="SUPFAM" id="SSF47336">
    <property type="entry name" value="ACP-like"/>
    <property type="match status" value="6"/>
</dbReference>
<dbReference type="FunFam" id="3.30.300.30:FF:000015">
    <property type="entry name" value="Nonribosomal peptide synthase SidD"/>
    <property type="match status" value="4"/>
</dbReference>
<gene>
    <name evidence="7" type="ORF">BDV40DRAFT_270509</name>
</gene>
<dbReference type="InterPro" id="IPR025110">
    <property type="entry name" value="AMP-bd_C"/>
</dbReference>
<dbReference type="FunFam" id="3.30.300.30:FF:000084">
    <property type="entry name" value="Enniatin synthase"/>
    <property type="match status" value="1"/>
</dbReference>
<dbReference type="Pfam" id="PF00550">
    <property type="entry name" value="PP-binding"/>
    <property type="match status" value="6"/>
</dbReference>
<dbReference type="GO" id="GO:0044550">
    <property type="term" value="P:secondary metabolite biosynthetic process"/>
    <property type="evidence" value="ECO:0007669"/>
    <property type="project" value="UniProtKB-ARBA"/>
</dbReference>
<dbReference type="CDD" id="cd19531">
    <property type="entry name" value="LCL_NRPS-like"/>
    <property type="match status" value="1"/>
</dbReference>
<dbReference type="Proteomes" id="UP000326950">
    <property type="component" value="Unassembled WGS sequence"/>
</dbReference>
<dbReference type="InterPro" id="IPR020845">
    <property type="entry name" value="AMP-binding_CS"/>
</dbReference>
<dbReference type="NCBIfam" id="TIGR01733">
    <property type="entry name" value="AA-adenyl-dom"/>
    <property type="match status" value="6"/>
</dbReference>
<evidence type="ECO:0000256" key="2">
    <source>
        <dbReference type="ARBA" id="ARBA00022553"/>
    </source>
</evidence>
<dbReference type="PROSITE" id="PS50075">
    <property type="entry name" value="CARRIER"/>
    <property type="match status" value="6"/>
</dbReference>
<dbReference type="NCBIfam" id="NF003417">
    <property type="entry name" value="PRK04813.1"/>
    <property type="match status" value="7"/>
</dbReference>
<dbReference type="GO" id="GO:0044281">
    <property type="term" value="P:small molecule metabolic process"/>
    <property type="evidence" value="ECO:0007669"/>
    <property type="project" value="UniProtKB-ARBA"/>
</dbReference>
<organism evidence="7 8">
    <name type="scientific">Aspergillus tamarii</name>
    <dbReference type="NCBI Taxonomy" id="41984"/>
    <lineage>
        <taxon>Eukaryota</taxon>
        <taxon>Fungi</taxon>
        <taxon>Dikarya</taxon>
        <taxon>Ascomycota</taxon>
        <taxon>Pezizomycotina</taxon>
        <taxon>Eurotiomycetes</taxon>
        <taxon>Eurotiomycetidae</taxon>
        <taxon>Eurotiales</taxon>
        <taxon>Aspergillaceae</taxon>
        <taxon>Aspergillus</taxon>
        <taxon>Aspergillus subgen. Circumdati</taxon>
    </lineage>
</organism>
<dbReference type="PROSITE" id="PS00455">
    <property type="entry name" value="AMP_BINDING"/>
    <property type="match status" value="6"/>
</dbReference>
<sequence>MGSIGNVRCPLPQCVQSMHTPTIMQEEMILSTVADPSHESYFETYHFSALGILNPDQLNDAIHAVAAQHAVLRSVFVHGDQLGSTNVQIAVLHQEYVLQRAKLLRVQPIEEEVRFGIRQIEVIGADEWDGIMPWKFSLSICQREQKSHITFRYHHALLDGWSARALLELVQQEMQIPGAVLKGSDFFSLVQQSLKRESQEDETLLRERLGQIETSPIISPGPVQNGVLRVGEVTREVSISSRICLPDRPAVAARLVRLALGMTICVFRSSNDALFLEITSARSRLLPSDQNVLGPVLAPQVRNIHLMEQTTLGECAQLLRSSHDPQHNFSVSQLKSFLSENSRDLDVCLVCQTNESYPSNGVGDWEWIKGEAQNDLPFIVELLPPGEGEFCAKIRYHQHRFEKEFASSFLEFFCQTLTWMQASSDSIDHQTFAAAVSEICREGGYRQCYLALNPRDATDDPVSAHGLIDQAASKWPSKIALEEEHGRFMTYTELATASDMVANGLRYYLGRDQKNQPLVPICFDKSVDMVVAMLAVLKAGGAYVPLDPSQPRDRLVSILSACRATVVIAGQTDLGDILHSTCSELDILVTYIESLSEHGKSADESSGSERRPSSSLAYVLFTSGSTGTPKGVMVEHRNLVAFMKAGEGNADSTWTSTRLQLAAYSFDASIGDIFANLYHGGRLALVQRNKMLSILNYWLNEMLITHLALTPTIGDLIVSHLPPRLQTLIFGGEPFHQSFLAQAPAEARIWNTCGPTETVVDVACCILQKDSTDVPIGRPFGQCQIYILRRGSSDTAVPPNAIGEICVAGPQVSRGYLGRPDLTNLGFVTDPFHPSQRMYRTGDLGRLNHRGMLEHLGRADGQVKLRGLRVETGEVEVTIKQSSSLVAQVSVSVDHLKGYYRQALTAWIVPEAGKSAQDIELAWREEIIPCCQRRLVPYMIPEVWIMVSRLPLTISGKLNRGTLSSWVNRVTTGDTHEDLYVIAAPWKTQEMAKRLPTSPAERLIVATCANVLGRTSHDVSVDSTFISHGGNSLLAMRLLSALRQEGMNCSLRDLLGSMTLGDVANAMSPSSIPEKKITKALYEKDSWEEIVADSRIGVDTIEAIYPCTPQQEGLIQSTLHGDRSAYFAAITVNLGNTINLTTFDAAWKRLVYGCEVLRTAFVSSSAVRHPPVNGSNILQVVLNQSAKDVGRVVSLDNRDIKFQFGVVPLSAGISRGSVNEPFKLHLKIHHVLYDEAFLSRILAELSIMYKALEMGSPEVALPPSRPFSAFVESLCNDDPEVSKGFWKDYMHDVVPATWPVARGIRRTREENSQDVEMSISKSWTGNAIALGQKFQATPASIVRAALALTLAQYSQTDDVLFGEVSSGRFDHDRFTLGPCLATHPVRIQIDRKSPSAMLKLVTQALESYLVTTPYQQYGLANIHRQMADPDLMAFQVLFAHQEAFVQYTAAGRFHVESARLQNLGFPLILESRCDRTTGELALECTFDQRYLGDHDVGWFLRSICRTLDMFSATARDGISDQNLTTEVVDEGMRRAIEKWSTKRSPFRLTSMRNAKLCAHELFEVQADSTPHKIAVQVNQSEFITYNELNKRCNELSNALVNWFDSLGLEQSRDQQIVPLCFTNTIDMVIAMIAVLKAGAAYLPIDQNHPQHRIQQILSLSGARAMLADGGAETLQKLQAASEQARSVLISIERLISLYGGQRVTKASFSPTSASLAYVIFTSGSTGKPKGVMVEHGNLAAFMQANEPEAVGTWTSVRLQLATATFDAATGETFGTLGCGGRLILGQNHEVLAALPDWLERTNITHLFVTPRVAANFLTDIDPPYLRTLHIGGEAFDPSILPRMPPGCDVYNVFGPTETTIYATHYKIRKGDGHRRNIPIGYPFGGCRLYILNPETLKQVPVGVIGEICIGGPQVTRGYHGRPELTSRSFLGDPQVVGERLYRSGDLGRFSGDGSIEHHGRIDSQIKLRGLRIEVSEIESVCLEHALATACTVIVLDRDENQALVAFIQSEKDQQASLYSQDWAETESILHRHLESRLPSYMVPSRLVPIEAMPLTTSGKVDRRQLAARAETMDQEGELFLSQHTGHAKSWEKGSIEGKIADAWVQVLGIDRANITPNVAFSRLGGDSIRAIHLLSLLRKAGLKLNMAHVGNASTICSQAKCATSHTVAAKRSAEGATDIDAHTGPVPLGPIAGRYAGIQLKYASQWGEHVINHFNQSVLLDVTAVSALRLQLALQRLRNHHDALRAIVHWSLDLPVEEWSIRVLPCSDVKPLVLDSPRTLTIEALRDQIQHRLTALDIRRGKVMDAELYRLDGDSRVFLFWTVHHFVVDIVSWQILRDDLNVLVRAKEEPGSIALQPATMSFLAWTREGQIQSQNGSLSTVNTPEGPEISLSSLASDRVPLWVRQPELVPIHPINRTTTFATLNPSITAQLLGRSNNVLSTEPLDLLLAGLAMTLSKHFAGTFNRLIVGLETHGRHTGKNTADLSRSVGWFTAIIPMILDCRCELSSIESVVRRAKDQRRLLTENDQGFHHFVASRWSTGSAPKNEIMPLIFNYQGVRPDPYGRDEMMLHPVQLPGLRWIETCPHAVPLSHAAFELYVHDGQAYIEATWPSYGEIDQKDVATLLGQQITDICQYLTERDLLGKTLISASSTSAFGLLPNDCFDRVFRLYPEDTLEDIIPCTPMQRALLYEGVADHESRSYVTCRVWRIPTDQAICSQIKGAIKSLIQRHGVLRTVFHIDPEVGPLALVFRDTQTPAVNAIDQVEVKNHTELEEMVTSLLCNPEYGNPMKQAFYVRVVHAADGSAARLIWLLHHSLIDAWSQDLLFNELTHILVGGCPIKSLTSRPSFGSFARYVASNSLADNSHREFWSETLNGVQPTSLPLSLMSSRSMNSDAVVVEQVCNLASLSENCISPAALVSLAWSLVLSEILDTNDVTHGMLFSGRQVPLDGVADIIGPCISTVPIRNHISRHGRVLDLLQSTEAAIRFAALHSTIGVDGVARATGLEAPTLVNTLLNFFGVRTDVLERDNLNSILKLDSVDDGLPPSITLSCWQRETEANVIVVRLERRHPLQAGIAQCLMKRMAWYCHTLSYHMDRKLDSLLCITSNEDQLLTQWSQTVDLRSSDPYPCIHDLITRWAADVPEKVAIQAEVSRFVTYGEIEKKSTAIAGVIQRLIDQRSVSTPPLIPICCDRGIDMVIAILAVLKAGAAYVPLNISDPEGRLEAILQQAGSTIIIDGLLGKDNRHKLHALGDRTSTSVYTVDDLSTMPPSEGALREVHSGSLAYVLFTSGSTGEPKGVMIEHRNLTSFIRTQHEEIIGGWASCRMPVAAYTFDVSMADVLISLAIGARIAFVESEKMLASLPYWSDQMLATTLSMTPTLASLLTRRLPPFVAVLILAGEVFDPNVMKTLPRECHVWNGYGPTETFYASFHPVDAQETHAQVPIGRPFGGNRIYILRPGSNDRQPIGAIGEICIGGTQVARGYLGQEDLTNRSFTQTPYNGQTLLYRTGDLGRFMDGGVMEYLGRMDDQIKIRGQRAEPAEIESVVHAASPHLAHAVVELYHPKRGGGLPRLIAFISTKDTVPSGVCKTFLQEEVEPSCRNQLPAHMIPSTWIYVRTVPLTTSGKADKRKLRSWMSTLEKGEIVPGASIIELYPSKQLNPEAHKGICRGPESPTEFMLRDSCAQLLKVDGDTISLEMSFISSGGDSLLALQLNARLRENGFRCAPRDIVEAQSLAELAKILNTPSETFSQVPIADWTLDLDEMVRVPDTDIEGWETIVKSAGIDPNQVRCVMPCTPFQEGVLSSSDESGTSAGYLAHMTVGLGKEIDVEALKYAWQETVDHEEMLRTTFIPTAMPEMPGPGPDSSFLQVVLCSKSPQAGRVKAMETVSTLESPNAALPSYPSLQGKPQQGHVPVAAAVAIRSQGSEGQKCTLLLTMHHALYDEAYLALLLKDLSSRYRSIKCNQVVPKVLEEQRIPFSTYVRFVHSKIGTAPSSSAAGLFWKGYLADAIPSTWPLPHGMQSSITSVKRPEMAVLEWTGNLRAAASKIQVTAAAIVRAALALTVGEHANVTDVVIGEVSKGRPDIRSHGNATAKFITGPCATTHPVRIRLANEGVSKRRTMIQLLRESFTSYMETLPHQFYGLSRIREQSCRVDLLPFQVLFVYQDAFRQKEGLAGDEAFQIRGGNLGQMGFPIVVECSCLSGDSRVLFHCTYAPDVIDKDSIEWFLHHVSQSIDALIQVDPTRSDSLGLARVPLSAQETRQLELWSRCHRAKEGENVYDAMPTETSSITYAFDCIAGNMHEKVALQSAQHEYVTYGELQQRSTTLSMALQAHIVSLDDVGSQQPIVPICFERSTDMVVAIMAILKAGAAFVPLEPGYPAERLITIVRATRASLIICGKENKGNKSLVSVCQATNTSLVTLDDLNSRPASSRHAVISRRCRKESRIAYVLFTSGSTGTPKGVVITHGNLLAFMRYNNTDIHGRWYSSRMPVASYTFDVSMADIITTLCCGGRVVLVPVQKLLPSLGAWVEASITSHISLTPTIANMLWEPVRSAEMVFPFLSVLLLAGEVFDVQLMNYVPDECRVWNGYGPTETFYVTFYRVPKAQTKEQTSVSIGYAFGENVIHLLGFESYDRVPVGCVGEICVTGPQVAQGYLGQPELTNQHFKRDVLSQAPEGLLYRTGDMGRFDSDGKLEYLGRFDRQIKIRGQRVELAEIEVVIAQHNLVDSCSVVMVNTPSGDILVGFCVNASNKTPGEGWDANIAIQIKAWVGTRLPAHMVPLYLFQLEGELPRVPSGKVDRQLLAQRATELLADSVMSSQGKDTYIAPTTEKEKVICEIFEETLAQRVSVLDNFLHLGGHSILAIRAVSKINHRLHANLTFKDVFDFATARALARQLESTTTKHRNYTSIPIIPRDQTIVRQSFAQGRLWFLDQLHPGSTWYLMPFGLRIQGDLHLDALEVAVSAIEERHETLRTTFEHRDGQNVQVIHPFAHHQLRVVEVPPAVDEEGLLSVLKAEQSTPFDLQVHPGWRPLVLRQNKRSHILSIVIHHIICDGWSVGVLLKELSIFYSAALHGSPIHDQLPPLPIQYRDFSAWESQKCQRVEHDRQLKYWVEKLAGSKPAEFICDKRRPQTPSRQAIFEEVRIDGVIYDQLRQYCEQHQLTPFIVLLAVFRATHYRLTRETDATIGTPIANRGREELHDIIGLFVNVQCIRLQVDDQHTTFEDLVNQAKSTATEAFVHQDIPFDRIVSALQPDRETTQNPLVQTVFAVHPQTQGKEELEGLVTEQILLSRTTRFDLEFHLFQEEDGLSGQVVFAQDIFFPETVRAMISVFYAVLECGLNQPSTSIASMALLNDSSLHDMDDLLSINRMSYPRDATIVDLFRQEARSHPDSIAIVCEGKEVTYGYLDRQSDNIERWLRSLHLKQETIVGVLAARSAQAITVFLGIMKADLAYLPLDASTPQTRISSVLSCIIERITVIVVDRAHVAVPDINLAHVDFVTLSSIMDSQTYKASDNQDFEKESSISATSLACVLFTSGSTGRPKGVMTEHRAIVQLVKDFNFAEAAGKPLAHMASLSFDVSTWEVFMPLLSGGVVVCVDAMTVLDYKALSDVYARHHVRAAMFTPALFKQCLHDTPSIVENLDLLILGGDRLDPEDVFQAKKLTRGVILNGYGPTENTGASTIYPIPNEEAFVNGVPIGRPIGNSGAYVMDDLLNVVPKGVVGELVVTGDGLARGYTDPEKNEGRFVHALIGQDTVRAYRTGDYARWRPIDGQLEYFGRQDDQVKIRGNRVEMGEIEHTLLSHRAVRSAAVVMNGVGAEADLSAFITLHPIQDDVAETERVDAWKNVFDTEAYDSFTHQPNKLGRDFVGWLSMYDGCNIDLTDMDEWLDDTLQALLNGQDPGKVLEIGTGSGMILFNITKGLEEYVGIELVPKLAHMVEQVANADERLAGKVKVHAGVANHIEDLIHGFIPDLVIINSVAQYFPSAGYLSEITLKLIRLQGVKTLFFGDMRSYPLYDEFLVSKALHNAGAKATQDQIQKCIEESKAAETELLVDPGFFTSLTSHFPDRVDHVEILPKLMSAKNELSCYRFSAVIHLKHATVAPRITHQVQKSNWIDYTARSLNPRSLLEHLRSSRNDTIIAVENIPNRRTILETYIVDTLREKVRSRSLDTGSHWQICHRNRAAQSAAMLPGDLVAIANHAGFQVEISWARQSSQRGALDAIFHRLGSNCGQQRVLFNFPDDHQCRDVRSFTNHPVQDRQNQQCMYELKEALRAHLPAYMIPRTITILDQLPLTDRGKVDRQALRQRIIEQEPVPTESESSAGRATVEYGSEMERIISHVFAEVLGLQSIERESSFFSLGGHSLLAPRLVSRLSKRLDCIATVRDLFDCPTPARLADRLLLKQTHSNGEANAAIKDETQQIRLDKVKHHDALRDWGVDSDEVGHLMPCTPFQEGVLSNSLAVPGDSGYLSVVRLGLQIQLDVEAIRLAWQKVVVREETLRTAFIPVAEDLSSSCITSSTFWQCIFNISSREVHRLLSVDRRDCEVDRTALGFGHIPVSLALVDVPTVCKTRERGSTQLELTIHHALYDEAYFRWIIHELSREYHKARLAKDYVPEWAPDTSVNRIPFSIFVSQLQAIAKESATSFWKGYLNGAPAACWPVARGLECGRITEIEEFSSRSLIWNGNMHGLAGARGVTPATISRAAVALVVAEHSGVEDIVLGEVSSGRSITDDAAGFVAGPCISTHPIRIRIQQRQGSRSSHHRLSLDQLVKHSLDSYLETVPYHQLGLPSIRRESDAPDLLPFQVLFVYQQAFDFETDSREEALDNFKAQGGHLGRFEFPVVLQASCHPVTGHLSLQCMFDPTVLIPEDVEWFLEHISQVLSSIADSPSQPNARLTVSDAEEAALIRLASESDQAPDLPLGTTSESLCAHDLISQQAMENPCKIALQYELSQYMTYGELDRESTKLSIVIRTFFNHLSKSECHEQPLVPISFDKGLDMVVTMLAVLKAGAAYIPLDISHSEQRLTMICQSAQAKLILWDGQKGFDKLHSIGRSSGATVSTLNELSNAADGWGSTPRSGKKPTASSLAYIIYTSGSTGVPKGVMVNHANLVSFIRSATSETYMSWTVNRLQIAAYTFDMSVSDIFPILAIGGRVLLARQHSLWSDLAGWVDAFAVNQLMTTPTVADMMLSSASSDGFLLAHLRDVIVGGEAVKRDILDKAPTEMVFYIQYGPTETTVVVTGCMLRGPTYCQPIPHSQITTIGFPLHGCRLYILQPGTSKRVPIGVPGELCISGPQVTVGYRDGGDSSESPFVPDPFWAGQTMYRSHDIAKVHGDGMIEWIGRMDSQVKLRGLRIDLGEIESAARQLNGVQSCAVVKMELENKETLIAFIEVSNSHQTHITPVTIQQHIAQNVPAYMVPAHIQLLDTPLPRTASDKLDRKGVHAIAQQLVNKGDLLSFGIGRIQPAGLRPSPGTLEATLASYWATILGVDQVVISLETPFSHLGGDSVRAISLLALLRRNNFQLNLTDLGSFSTIRSQASRILCDVQPQKLPAYMQLTTRSSSRAMMVLIHPFFGQSSVFDHVVPALSKQYDIMQVSDPFFGKPDGPASLRDWAAHYLEALHTHFKQDRPVVLLGYSFGGLLVLEMARLLEITRKGSPFSTIIVDTRCYNPDQPFFKDEEERQTAADDAVRLFGPGQTRMIEEHFDKHAHIWENSACPDHYLGRSLYLATPDAVESGIVDWWRNQCPHIEVQRVECSHGEIFEPAMIGRVSALINEHCDLDFTRIEL</sequence>
<keyword evidence="1" id="KW-0596">Phosphopantetheine</keyword>
<dbReference type="InterPro" id="IPR029063">
    <property type="entry name" value="SAM-dependent_MTases_sf"/>
</dbReference>
<keyword evidence="3" id="KW-0436">Ligase</keyword>
<evidence type="ECO:0000259" key="6">
    <source>
        <dbReference type="PROSITE" id="PS50075"/>
    </source>
</evidence>
<dbReference type="InterPro" id="IPR001031">
    <property type="entry name" value="Thioesterase"/>
</dbReference>
<dbReference type="Pfam" id="PF00975">
    <property type="entry name" value="Thioesterase"/>
    <property type="match status" value="1"/>
</dbReference>
<keyword evidence="2" id="KW-0597">Phosphoprotein</keyword>
<dbReference type="Gene3D" id="3.30.559.30">
    <property type="entry name" value="Nonribosomal peptide synthetase, condensation domain"/>
    <property type="match status" value="7"/>
</dbReference>
<dbReference type="InterPro" id="IPR000873">
    <property type="entry name" value="AMP-dep_synth/lig_dom"/>
</dbReference>
<dbReference type="SUPFAM" id="SSF53335">
    <property type="entry name" value="S-adenosyl-L-methionine-dependent methyltransferases"/>
    <property type="match status" value="1"/>
</dbReference>
<dbReference type="InterPro" id="IPR029058">
    <property type="entry name" value="AB_hydrolase_fold"/>
</dbReference>
<feature type="domain" description="Carrier" evidence="6">
    <location>
        <begin position="6322"/>
        <end position="6397"/>
    </location>
</feature>
<feature type="domain" description="Carrier" evidence="6">
    <location>
        <begin position="4822"/>
        <end position="4896"/>
    </location>
</feature>
<dbReference type="GO" id="GO:0016874">
    <property type="term" value="F:ligase activity"/>
    <property type="evidence" value="ECO:0007669"/>
    <property type="project" value="UniProtKB-KW"/>
</dbReference>
<proteinExistence type="inferred from homology"/>
<comment type="similarity">
    <text evidence="5">Belongs to the NRP synthetase family.</text>
</comment>
<evidence type="ECO:0000256" key="1">
    <source>
        <dbReference type="ARBA" id="ARBA00022450"/>
    </source>
</evidence>
<keyword evidence="8" id="KW-1185">Reference proteome</keyword>
<dbReference type="InterPro" id="IPR023213">
    <property type="entry name" value="CAT-like_dom_sf"/>
</dbReference>
<dbReference type="Gene3D" id="3.40.50.150">
    <property type="entry name" value="Vaccinia Virus protein VP39"/>
    <property type="match status" value="1"/>
</dbReference>
<dbReference type="InterPro" id="IPR045851">
    <property type="entry name" value="AMP-bd_C_sf"/>
</dbReference>
<dbReference type="Pfam" id="PF00668">
    <property type="entry name" value="Condensation"/>
    <property type="match status" value="7"/>
</dbReference>
<dbReference type="GO" id="GO:0031177">
    <property type="term" value="F:phosphopantetheine binding"/>
    <property type="evidence" value="ECO:0007669"/>
    <property type="project" value="InterPro"/>
</dbReference>
<evidence type="ECO:0000256" key="5">
    <source>
        <dbReference type="ARBA" id="ARBA00029454"/>
    </source>
</evidence>
<dbReference type="InterPro" id="IPR020806">
    <property type="entry name" value="PKS_PP-bd"/>
</dbReference>
<accession>A0A5N6UPS1</accession>
<dbReference type="EMBL" id="ML738657">
    <property type="protein sequence ID" value="KAE8160433.1"/>
    <property type="molecule type" value="Genomic_DNA"/>
</dbReference>
<dbReference type="GO" id="GO:0043041">
    <property type="term" value="P:amino acid activation for nonribosomal peptide biosynthetic process"/>
    <property type="evidence" value="ECO:0007669"/>
    <property type="project" value="TreeGrafter"/>
</dbReference>
<dbReference type="InterPro" id="IPR036736">
    <property type="entry name" value="ACP-like_sf"/>
</dbReference>
<dbReference type="Gene3D" id="3.40.50.12780">
    <property type="entry name" value="N-terminal domain of ligase-like"/>
    <property type="match status" value="5"/>
</dbReference>
<dbReference type="InterPro" id="IPR009081">
    <property type="entry name" value="PP-bd_ACP"/>
</dbReference>
<dbReference type="SUPFAM" id="SSF56801">
    <property type="entry name" value="Acetyl-CoA synthetase-like"/>
    <property type="match status" value="6"/>
</dbReference>
<protein>
    <recommendedName>
        <fullName evidence="6">Carrier domain-containing protein</fullName>
    </recommendedName>
</protein>
<dbReference type="SUPFAM" id="SSF52777">
    <property type="entry name" value="CoA-dependent acyltransferases"/>
    <property type="match status" value="14"/>
</dbReference>
<dbReference type="Pfam" id="PF13193">
    <property type="entry name" value="AMP-binding_C"/>
    <property type="match status" value="3"/>
</dbReference>
<dbReference type="Gene3D" id="2.30.38.10">
    <property type="entry name" value="Luciferase, Domain 3"/>
    <property type="match status" value="1"/>
</dbReference>
<dbReference type="InterPro" id="IPR001242">
    <property type="entry name" value="Condensation_dom"/>
</dbReference>
<reference evidence="7 8" key="1">
    <citation type="submission" date="2019-04" db="EMBL/GenBank/DDBJ databases">
        <title>Friends and foes A comparative genomics study of 23 Aspergillus species from section Flavi.</title>
        <authorList>
            <consortium name="DOE Joint Genome Institute"/>
            <person name="Kjaerbolling I."/>
            <person name="Vesth T."/>
            <person name="Frisvad J.C."/>
            <person name="Nybo J.L."/>
            <person name="Theobald S."/>
            <person name="Kildgaard S."/>
            <person name="Isbrandt T."/>
            <person name="Kuo A."/>
            <person name="Sato A."/>
            <person name="Lyhne E.K."/>
            <person name="Kogle M.E."/>
            <person name="Wiebenga A."/>
            <person name="Kun R.S."/>
            <person name="Lubbers R.J."/>
            <person name="Makela M.R."/>
            <person name="Barry K."/>
            <person name="Chovatia M."/>
            <person name="Clum A."/>
            <person name="Daum C."/>
            <person name="Haridas S."/>
            <person name="He G."/>
            <person name="LaButti K."/>
            <person name="Lipzen A."/>
            <person name="Mondo S."/>
            <person name="Riley R."/>
            <person name="Salamov A."/>
            <person name="Simmons B.A."/>
            <person name="Magnuson J.K."/>
            <person name="Henrissat B."/>
            <person name="Mortensen U.H."/>
            <person name="Larsen T.O."/>
            <person name="Devries R.P."/>
            <person name="Grigoriev I.V."/>
            <person name="Machida M."/>
            <person name="Baker S.E."/>
            <person name="Andersen M.R."/>
        </authorList>
    </citation>
    <scope>NUCLEOTIDE SEQUENCE [LARGE SCALE GENOMIC DNA]</scope>
    <source>
        <strain evidence="7 8">CBS 117626</strain>
    </source>
</reference>
<dbReference type="PANTHER" id="PTHR45527:SF1">
    <property type="entry name" value="FATTY ACID SYNTHASE"/>
    <property type="match status" value="1"/>
</dbReference>
<dbReference type="Gene3D" id="3.30.300.30">
    <property type="match status" value="7"/>
</dbReference>
<dbReference type="OrthoDB" id="416786at2759"/>
<feature type="domain" description="Carrier" evidence="6">
    <location>
        <begin position="995"/>
        <end position="1071"/>
    </location>
</feature>
<dbReference type="PANTHER" id="PTHR45527">
    <property type="entry name" value="NONRIBOSOMAL PEPTIDE SYNTHETASE"/>
    <property type="match status" value="1"/>
</dbReference>
<feature type="domain" description="Carrier" evidence="6">
    <location>
        <begin position="7462"/>
        <end position="7538"/>
    </location>
</feature>
<dbReference type="Gene3D" id="1.10.1200.10">
    <property type="entry name" value="ACP-like"/>
    <property type="match status" value="5"/>
</dbReference>
<dbReference type="Gene3D" id="3.40.50.980">
    <property type="match status" value="2"/>
</dbReference>
<name>A0A5N6UPS1_ASPTM</name>
<dbReference type="CDD" id="cd05930">
    <property type="entry name" value="A_NRPS"/>
    <property type="match status" value="5"/>
</dbReference>
<feature type="domain" description="Carrier" evidence="6">
    <location>
        <begin position="2090"/>
        <end position="2166"/>
    </location>
</feature>
<dbReference type="Gene3D" id="3.40.50.1820">
    <property type="entry name" value="alpha/beta hydrolase"/>
    <property type="match status" value="2"/>
</dbReference>